<organism evidence="2 3">
    <name type="scientific">Absidia repens</name>
    <dbReference type="NCBI Taxonomy" id="90262"/>
    <lineage>
        <taxon>Eukaryota</taxon>
        <taxon>Fungi</taxon>
        <taxon>Fungi incertae sedis</taxon>
        <taxon>Mucoromycota</taxon>
        <taxon>Mucoromycotina</taxon>
        <taxon>Mucoromycetes</taxon>
        <taxon>Mucorales</taxon>
        <taxon>Cunninghamellaceae</taxon>
        <taxon>Absidia</taxon>
    </lineage>
</organism>
<proteinExistence type="predicted"/>
<keyword evidence="3" id="KW-1185">Reference proteome</keyword>
<dbReference type="EMBL" id="MCGE01000031">
    <property type="protein sequence ID" value="ORZ08416.1"/>
    <property type="molecule type" value="Genomic_DNA"/>
</dbReference>
<dbReference type="Proteomes" id="UP000193560">
    <property type="component" value="Unassembled WGS sequence"/>
</dbReference>
<accession>A0A1X2I3D4</accession>
<reference evidence="2 3" key="1">
    <citation type="submission" date="2016-07" db="EMBL/GenBank/DDBJ databases">
        <title>Pervasive Adenine N6-methylation of Active Genes in Fungi.</title>
        <authorList>
            <consortium name="DOE Joint Genome Institute"/>
            <person name="Mondo S.J."/>
            <person name="Dannebaum R.O."/>
            <person name="Kuo R.C."/>
            <person name="Labutti K."/>
            <person name="Haridas S."/>
            <person name="Kuo A."/>
            <person name="Salamov A."/>
            <person name="Ahrendt S.R."/>
            <person name="Lipzen A."/>
            <person name="Sullivan W."/>
            <person name="Andreopoulos W.B."/>
            <person name="Clum A."/>
            <person name="Lindquist E."/>
            <person name="Daum C."/>
            <person name="Ramamoorthy G.K."/>
            <person name="Gryganskyi A."/>
            <person name="Culley D."/>
            <person name="Magnuson J.K."/>
            <person name="James T.Y."/>
            <person name="O'Malley M.A."/>
            <person name="Stajich J.E."/>
            <person name="Spatafora J.W."/>
            <person name="Visel A."/>
            <person name="Grigoriev I.V."/>
        </authorList>
    </citation>
    <scope>NUCLEOTIDE SEQUENCE [LARGE SCALE GENOMIC DNA]</scope>
    <source>
        <strain evidence="2 3">NRRL 1336</strain>
    </source>
</reference>
<dbReference type="OrthoDB" id="2220023at2759"/>
<comment type="caution">
    <text evidence="2">The sequence shown here is derived from an EMBL/GenBank/DDBJ whole genome shotgun (WGS) entry which is preliminary data.</text>
</comment>
<feature type="region of interest" description="Disordered" evidence="1">
    <location>
        <begin position="36"/>
        <end position="70"/>
    </location>
</feature>
<protein>
    <submittedName>
        <fullName evidence="2">Uncharacterized protein</fullName>
    </submittedName>
</protein>
<feature type="compositionally biased region" description="Low complexity" evidence="1">
    <location>
        <begin position="39"/>
        <end position="68"/>
    </location>
</feature>
<sequence>MYLTLPTRQERLQQKQQKQQLQQLCPKETNLRNVLTEDSSSSANSTATLTTTATCSSSISPSPSSSSSNMNFLTDERLLEIVGNIEDHRQSPPILTPTTLAVIFDNNNLSDDISPKLRLAATTTTTPTISEKDAISITSLQCFLYQIQKTVSHYIPSLEKAIKDDDLLSGIHENDTTISPLCALDHLTQILATFNQTTPNPPAATSKNQAHQ</sequence>
<name>A0A1X2I3D4_9FUNG</name>
<evidence type="ECO:0000313" key="3">
    <source>
        <dbReference type="Proteomes" id="UP000193560"/>
    </source>
</evidence>
<evidence type="ECO:0000256" key="1">
    <source>
        <dbReference type="SAM" id="MobiDB-lite"/>
    </source>
</evidence>
<evidence type="ECO:0000313" key="2">
    <source>
        <dbReference type="EMBL" id="ORZ08416.1"/>
    </source>
</evidence>
<gene>
    <name evidence="2" type="ORF">BCR42DRAFT_495517</name>
</gene>
<dbReference type="AlphaFoldDB" id="A0A1X2I3D4"/>